<evidence type="ECO:0000256" key="1">
    <source>
        <dbReference type="ARBA" id="ARBA00007358"/>
    </source>
</evidence>
<dbReference type="SUPFAM" id="SSF56796">
    <property type="entry name" value="Dehydroquinate synthase-like"/>
    <property type="match status" value="1"/>
</dbReference>
<organism evidence="5 6">
    <name type="scientific">Lacticaseibacillus mingshuiensis</name>
    <dbReference type="NCBI Taxonomy" id="2799574"/>
    <lineage>
        <taxon>Bacteria</taxon>
        <taxon>Bacillati</taxon>
        <taxon>Bacillota</taxon>
        <taxon>Bacilli</taxon>
        <taxon>Lactobacillales</taxon>
        <taxon>Lactobacillaceae</taxon>
        <taxon>Lacticaseibacillus</taxon>
    </lineage>
</organism>
<protein>
    <submittedName>
        <fullName evidence="5">Iron-containing alcohol dehydrogenase family protein</fullName>
    </submittedName>
</protein>
<keyword evidence="6" id="KW-1185">Reference proteome</keyword>
<evidence type="ECO:0000256" key="2">
    <source>
        <dbReference type="ARBA" id="ARBA00022723"/>
    </source>
</evidence>
<evidence type="ECO:0000313" key="5">
    <source>
        <dbReference type="EMBL" id="MFD1430422.1"/>
    </source>
</evidence>
<reference evidence="6" key="1">
    <citation type="journal article" date="2019" name="Int. J. Syst. Evol. Microbiol.">
        <title>The Global Catalogue of Microorganisms (GCM) 10K type strain sequencing project: providing services to taxonomists for standard genome sequencing and annotation.</title>
        <authorList>
            <consortium name="The Broad Institute Genomics Platform"/>
            <consortium name="The Broad Institute Genome Sequencing Center for Infectious Disease"/>
            <person name="Wu L."/>
            <person name="Ma J."/>
        </authorList>
    </citation>
    <scope>NUCLEOTIDE SEQUENCE [LARGE SCALE GENOMIC DNA]</scope>
    <source>
        <strain evidence="6">CCM 8980</strain>
    </source>
</reference>
<dbReference type="InterPro" id="IPR016205">
    <property type="entry name" value="Glycerol_DH"/>
</dbReference>
<dbReference type="InterPro" id="IPR018211">
    <property type="entry name" value="ADH_Fe_CS"/>
</dbReference>
<accession>A0ABW4CIG2</accession>
<name>A0ABW4CIG2_9LACO</name>
<dbReference type="Gene3D" id="1.20.1090.10">
    <property type="entry name" value="Dehydroquinate synthase-like - alpha domain"/>
    <property type="match status" value="1"/>
</dbReference>
<sequence length="359" mass="37834">MNLMQELRPGANRYISEAGAAQNLPAILAPFKQPIVVTGTKSFAAFKAHYTDTITWPIFHYDGSASDENGAAIAAQAPTADAVIGIGGGRVLDTAKVVAEVLGAAFISVPTLASNCAPFTPIGAIYHPDHTFKRVAYFTQAPYATVVDWDIMLTTPQAYFVAGIGDTLAKWYEMEGLTRGRENQLPAFTRLSRATAKVILETLQSEAKDALDALAAGDATPAFTDTVDTIIGLAGDVGGFGGADGRQAGAHAIHNGLSYLPETHDVLHGSKVAYGILVQLAYTGDADEIRQLQPFYATIGLPNNLTAVNMTEDVAAKAKTVAAWAAKPEESFSLIDPAITPAKVEAAMQLVEKLAAEAK</sequence>
<evidence type="ECO:0000313" key="6">
    <source>
        <dbReference type="Proteomes" id="UP001597196"/>
    </source>
</evidence>
<dbReference type="Proteomes" id="UP001597196">
    <property type="component" value="Unassembled WGS sequence"/>
</dbReference>
<dbReference type="EMBL" id="JBHTOC010000012">
    <property type="protein sequence ID" value="MFD1430422.1"/>
    <property type="molecule type" value="Genomic_DNA"/>
</dbReference>
<proteinExistence type="inferred from homology"/>
<dbReference type="CDD" id="cd08172">
    <property type="entry name" value="GlyDH-like"/>
    <property type="match status" value="1"/>
</dbReference>
<keyword evidence="2" id="KW-0479">Metal-binding</keyword>
<dbReference type="PANTHER" id="PTHR43616:SF3">
    <property type="entry name" value="HYDROXYCARBOXYLATE DEHYDROGENASE A"/>
    <property type="match status" value="1"/>
</dbReference>
<comment type="similarity">
    <text evidence="1">Belongs to the iron-containing alcohol dehydrogenase family.</text>
</comment>
<evidence type="ECO:0000256" key="3">
    <source>
        <dbReference type="ARBA" id="ARBA00023002"/>
    </source>
</evidence>
<comment type="caution">
    <text evidence="5">The sequence shown here is derived from an EMBL/GenBank/DDBJ whole genome shotgun (WGS) entry which is preliminary data.</text>
</comment>
<dbReference type="PIRSF" id="PIRSF000112">
    <property type="entry name" value="Glycerol_dehydrogenase"/>
    <property type="match status" value="1"/>
</dbReference>
<dbReference type="InterPro" id="IPR001670">
    <property type="entry name" value="ADH_Fe/GldA"/>
</dbReference>
<evidence type="ECO:0000259" key="4">
    <source>
        <dbReference type="Pfam" id="PF00465"/>
    </source>
</evidence>
<feature type="domain" description="Alcohol dehydrogenase iron-type/glycerol dehydrogenase GldA" evidence="4">
    <location>
        <begin position="12"/>
        <end position="148"/>
    </location>
</feature>
<dbReference type="RefSeq" id="WP_203637112.1">
    <property type="nucleotide sequence ID" value="NZ_BOLS01000010.1"/>
</dbReference>
<dbReference type="Pfam" id="PF00465">
    <property type="entry name" value="Fe-ADH"/>
    <property type="match status" value="1"/>
</dbReference>
<dbReference type="PANTHER" id="PTHR43616">
    <property type="entry name" value="GLYCEROL DEHYDROGENASE"/>
    <property type="match status" value="1"/>
</dbReference>
<gene>
    <name evidence="5" type="ORF">ACFQ4P_09185</name>
</gene>
<dbReference type="PROSITE" id="PS00913">
    <property type="entry name" value="ADH_IRON_1"/>
    <property type="match status" value="1"/>
</dbReference>
<dbReference type="Gene3D" id="3.40.50.1970">
    <property type="match status" value="1"/>
</dbReference>
<keyword evidence="3" id="KW-0560">Oxidoreductase</keyword>